<evidence type="ECO:0000313" key="1">
    <source>
        <dbReference type="EMBL" id="CCA24705.1"/>
    </source>
</evidence>
<reference evidence="1" key="1">
    <citation type="journal article" date="2011" name="PLoS Biol.">
        <title>Gene gain and loss during evolution of obligate parasitism in the white rust pathogen of Arabidopsis thaliana.</title>
        <authorList>
            <person name="Kemen E."/>
            <person name="Gardiner A."/>
            <person name="Schultz-Larsen T."/>
            <person name="Kemen A.C."/>
            <person name="Balmuth A.L."/>
            <person name="Robert-Seilaniantz A."/>
            <person name="Bailey K."/>
            <person name="Holub E."/>
            <person name="Studholme D.J."/>
            <person name="Maclean D."/>
            <person name="Jones J.D."/>
        </authorList>
    </citation>
    <scope>NUCLEOTIDE SEQUENCE</scope>
</reference>
<dbReference type="HOGENOM" id="CLU_704783_0_0_1"/>
<dbReference type="SUPFAM" id="SSF50630">
    <property type="entry name" value="Acid proteases"/>
    <property type="match status" value="1"/>
</dbReference>
<dbReference type="EMBL" id="FR824299">
    <property type="protein sequence ID" value="CCA24705.1"/>
    <property type="molecule type" value="Genomic_DNA"/>
</dbReference>
<accession>F0WTL4</accession>
<proteinExistence type="predicted"/>
<dbReference type="Gene3D" id="2.40.70.10">
    <property type="entry name" value="Acid Proteases"/>
    <property type="match status" value="1"/>
</dbReference>
<protein>
    <submittedName>
        <fullName evidence="1">AlNc14C254G9691 protein</fullName>
    </submittedName>
</protein>
<sequence>MKAILFQLFATQIIWKSTSTSTRGHLHLEVLKSSESTPAESVIALPTVKINGKWVFLVIYPDNKHPINIPVPTESFHKRPFQGQSSVSNQACDNEKYQHDVLNVQFTGLRFRGKKRTDPNRLGLIREEVPAKTKLARSLCANDYIFSSYLVAALLNKQRYDERIYSFEWDRRPDPALYTHSTFHQKPIRGPEDRDIYYHTHILTPRDDCEYALGPLYATVRFKRRDEKAQTVHFDYGRVISEVPRHRYTHLSQKLNAILKRDQSDQDISENFPCSRHIYRKMPSIRFIFDGDAKRYSFTSREYIVEITEKYADSEVSTGRCYMAIIPRKNNDNGHWTIGATFAKRYFTRLKRSETHDNAIEFGFESSWAKATGAVTTITVPDSLAVSFDIAM</sequence>
<organism evidence="1">
    <name type="scientific">Albugo laibachii Nc14</name>
    <dbReference type="NCBI Taxonomy" id="890382"/>
    <lineage>
        <taxon>Eukaryota</taxon>
        <taxon>Sar</taxon>
        <taxon>Stramenopiles</taxon>
        <taxon>Oomycota</taxon>
        <taxon>Peronosporomycetes</taxon>
        <taxon>Albuginales</taxon>
        <taxon>Albuginaceae</taxon>
        <taxon>Albugo</taxon>
    </lineage>
</organism>
<name>F0WTL4_9STRA</name>
<gene>
    <name evidence="1" type="primary">AlNc14C254G9691</name>
    <name evidence="1" type="ORF">ALNC14_108490</name>
</gene>
<dbReference type="AlphaFoldDB" id="F0WTL4"/>
<reference evidence="1" key="2">
    <citation type="submission" date="2011-02" db="EMBL/GenBank/DDBJ databases">
        <authorList>
            <person name="MacLean D."/>
        </authorList>
    </citation>
    <scope>NUCLEOTIDE SEQUENCE</scope>
</reference>
<dbReference type="InterPro" id="IPR021109">
    <property type="entry name" value="Peptidase_aspartic_dom_sf"/>
</dbReference>